<keyword evidence="4" id="KW-1185">Reference proteome</keyword>
<proteinExistence type="predicted"/>
<dbReference type="InterPro" id="IPR036249">
    <property type="entry name" value="Thioredoxin-like_sf"/>
</dbReference>
<evidence type="ECO:0000313" key="4">
    <source>
        <dbReference type="Proteomes" id="UP001595536"/>
    </source>
</evidence>
<accession>A0ABV7LAK8</accession>
<reference evidence="4" key="1">
    <citation type="journal article" date="2019" name="Int. J. Syst. Evol. Microbiol.">
        <title>The Global Catalogue of Microorganisms (GCM) 10K type strain sequencing project: providing services to taxonomists for standard genome sequencing and annotation.</title>
        <authorList>
            <consortium name="The Broad Institute Genomics Platform"/>
            <consortium name="The Broad Institute Genome Sequencing Center for Infectious Disease"/>
            <person name="Wu L."/>
            <person name="Ma J."/>
        </authorList>
    </citation>
    <scope>NUCLEOTIDE SEQUENCE [LARGE SCALE GENOMIC DNA]</scope>
    <source>
        <strain evidence="4">CCM 7941</strain>
    </source>
</reference>
<keyword evidence="1" id="KW-0676">Redox-active center</keyword>
<dbReference type="PANTHER" id="PTHR36417">
    <property type="entry name" value="SELENOPROTEIN DOMAIN PROTEIN (AFU_ORTHOLOGUE AFUA_1G05220)"/>
    <property type="match status" value="1"/>
</dbReference>
<dbReference type="PANTHER" id="PTHR36417:SF2">
    <property type="entry name" value="SELENOPROTEIN DOMAIN PROTEIN (AFU_ORTHOLOGUE AFUA_1G05220)"/>
    <property type="match status" value="1"/>
</dbReference>
<name>A0ABV7LAK8_9HYPH</name>
<gene>
    <name evidence="3" type="ORF">ACFOEX_00705</name>
</gene>
<organism evidence="3 4">
    <name type="scientific">Camelimonas abortus</name>
    <dbReference type="NCBI Taxonomy" id="1017184"/>
    <lineage>
        <taxon>Bacteria</taxon>
        <taxon>Pseudomonadati</taxon>
        <taxon>Pseudomonadota</taxon>
        <taxon>Alphaproteobacteria</taxon>
        <taxon>Hyphomicrobiales</taxon>
        <taxon>Chelatococcaceae</taxon>
        <taxon>Camelimonas</taxon>
    </lineage>
</organism>
<feature type="region of interest" description="Disordered" evidence="2">
    <location>
        <begin position="78"/>
        <end position="100"/>
    </location>
</feature>
<comment type="caution">
    <text evidence="3">The sequence shown here is derived from an EMBL/GenBank/DDBJ whole genome shotgun (WGS) entry which is preliminary data.</text>
</comment>
<protein>
    <submittedName>
        <fullName evidence="3">SelT/SelW/SelH family protein</fullName>
    </submittedName>
</protein>
<dbReference type="SUPFAM" id="SSF52833">
    <property type="entry name" value="Thioredoxin-like"/>
    <property type="match status" value="1"/>
</dbReference>
<evidence type="ECO:0000256" key="2">
    <source>
        <dbReference type="SAM" id="MobiDB-lite"/>
    </source>
</evidence>
<dbReference type="Gene3D" id="3.40.30.10">
    <property type="entry name" value="Glutaredoxin"/>
    <property type="match status" value="1"/>
</dbReference>
<evidence type="ECO:0000313" key="3">
    <source>
        <dbReference type="EMBL" id="MFC3264880.1"/>
    </source>
</evidence>
<dbReference type="NCBIfam" id="TIGR02174">
    <property type="entry name" value="CXXU_selWTH"/>
    <property type="match status" value="1"/>
</dbReference>
<dbReference type="InterPro" id="IPR011893">
    <property type="entry name" value="Selenoprotein_Rdx-typ"/>
</dbReference>
<evidence type="ECO:0000256" key="1">
    <source>
        <dbReference type="ARBA" id="ARBA00023284"/>
    </source>
</evidence>
<dbReference type="EMBL" id="JBHRUV010000004">
    <property type="protein sequence ID" value="MFC3264880.1"/>
    <property type="molecule type" value="Genomic_DNA"/>
</dbReference>
<sequence length="100" mass="11156">MDRPRIEIEFCTLCQWMLRAAWMAQELISTFGQDLGEVALQPRAGGVFRIRVDGAVVWDRTVDGGFPDAKTLKQRVRDRIAPGRSLGHADRAAAERSTEG</sequence>
<dbReference type="Proteomes" id="UP001595536">
    <property type="component" value="Unassembled WGS sequence"/>
</dbReference>
<dbReference type="Pfam" id="PF10262">
    <property type="entry name" value="Rdx"/>
    <property type="match status" value="1"/>
</dbReference>
<dbReference type="RefSeq" id="WP_376832078.1">
    <property type="nucleotide sequence ID" value="NZ_JBHLWR010000006.1"/>
</dbReference>